<dbReference type="PANTHER" id="PTHR43584:SF8">
    <property type="entry name" value="N-ACETYLMURAMATE ALPHA-1-PHOSPHATE URIDYLYLTRANSFERASE"/>
    <property type="match status" value="1"/>
</dbReference>
<evidence type="ECO:0000256" key="2">
    <source>
        <dbReference type="ARBA" id="ARBA00023315"/>
    </source>
</evidence>
<dbReference type="GO" id="GO:0016779">
    <property type="term" value="F:nucleotidyltransferase activity"/>
    <property type="evidence" value="ECO:0007669"/>
    <property type="project" value="UniProtKB-ARBA"/>
</dbReference>
<organism evidence="4 5">
    <name type="scientific">Lachnoanaerobaculum saburreum</name>
    <dbReference type="NCBI Taxonomy" id="467210"/>
    <lineage>
        <taxon>Bacteria</taxon>
        <taxon>Bacillati</taxon>
        <taxon>Bacillota</taxon>
        <taxon>Clostridia</taxon>
        <taxon>Lachnospirales</taxon>
        <taxon>Lachnospiraceae</taxon>
        <taxon>Lachnoanaerobaculum</taxon>
    </lineage>
</organism>
<evidence type="ECO:0000313" key="5">
    <source>
        <dbReference type="Proteomes" id="UP000070394"/>
    </source>
</evidence>
<dbReference type="EMBL" id="LSDA01000140">
    <property type="protein sequence ID" value="KXB53535.1"/>
    <property type="molecule type" value="Genomic_DNA"/>
</dbReference>
<dbReference type="InterPro" id="IPR050065">
    <property type="entry name" value="GlmU-like"/>
</dbReference>
<keyword evidence="2" id="KW-0012">Acyltransferase</keyword>
<evidence type="ECO:0000259" key="3">
    <source>
        <dbReference type="Pfam" id="PF25087"/>
    </source>
</evidence>
<gene>
    <name evidence="4" type="ORF">HMPREF1866_02607</name>
</gene>
<evidence type="ECO:0000313" key="4">
    <source>
        <dbReference type="EMBL" id="KXB53535.1"/>
    </source>
</evidence>
<dbReference type="Proteomes" id="UP000070394">
    <property type="component" value="Unassembled WGS sequence"/>
</dbReference>
<comment type="caution">
    <text evidence="4">The sequence shown here is derived from an EMBL/GenBank/DDBJ whole genome shotgun (WGS) entry which is preliminary data.</text>
</comment>
<accession>A0A133ZDM7</accession>
<dbReference type="STRING" id="467210.HMPREF1866_02607"/>
<dbReference type="PATRIC" id="fig|467210.3.peg.2582"/>
<dbReference type="GO" id="GO:0016746">
    <property type="term" value="F:acyltransferase activity"/>
    <property type="evidence" value="ECO:0007669"/>
    <property type="project" value="UniProtKB-KW"/>
</dbReference>
<evidence type="ECO:0000256" key="1">
    <source>
        <dbReference type="ARBA" id="ARBA00022679"/>
    </source>
</evidence>
<feature type="domain" description="Mannose-1-phosphate guanyltransferase C-terminal" evidence="3">
    <location>
        <begin position="74"/>
        <end position="144"/>
    </location>
</feature>
<dbReference type="Pfam" id="PF25087">
    <property type="entry name" value="GMPPB_C"/>
    <property type="match status" value="1"/>
</dbReference>
<dbReference type="SUPFAM" id="SSF51161">
    <property type="entry name" value="Trimeric LpxA-like enzymes"/>
    <property type="match status" value="1"/>
</dbReference>
<keyword evidence="1 4" id="KW-0808">Transferase</keyword>
<sequence>MKKIDVKTKKLFDLEETVAKELFERYTYPWEVFKELGSFIEEVGATLPDTEYLKIGKNIWVHRSVKIMPTVALAGPLIIGKDASIRSCAFFRGNVIIGEGAVAGNSCEFKNAILFNKAQVPHFSYVGDSIIGYKAHLGASAITSNLKSDKSDVVLHLEDAELETGLRKLGAIVGDEAEVGCGSILNPGTVIGKNTTIYPLSSVRGCVSKSSIYKSADDIVTKAKKKPVVNKL</sequence>
<dbReference type="RefSeq" id="WP_060932148.1">
    <property type="nucleotide sequence ID" value="NZ_KQ959848.1"/>
</dbReference>
<name>A0A133ZDM7_9FIRM</name>
<dbReference type="Gene3D" id="2.160.10.10">
    <property type="entry name" value="Hexapeptide repeat proteins"/>
    <property type="match status" value="1"/>
</dbReference>
<dbReference type="OrthoDB" id="9779868at2"/>
<dbReference type="InterPro" id="IPR056729">
    <property type="entry name" value="GMPPB_C"/>
</dbReference>
<proteinExistence type="predicted"/>
<dbReference type="AlphaFoldDB" id="A0A133ZDM7"/>
<keyword evidence="5" id="KW-1185">Reference proteome</keyword>
<dbReference type="PANTHER" id="PTHR43584">
    <property type="entry name" value="NUCLEOTIDYL TRANSFERASE"/>
    <property type="match status" value="1"/>
</dbReference>
<protein>
    <submittedName>
        <fullName evidence="4">Bacterial transferase hexapeptide repeat protein</fullName>
    </submittedName>
</protein>
<dbReference type="InterPro" id="IPR011004">
    <property type="entry name" value="Trimer_LpxA-like_sf"/>
</dbReference>
<reference evidence="5" key="1">
    <citation type="submission" date="2016-01" db="EMBL/GenBank/DDBJ databases">
        <authorList>
            <person name="Mitreva M."/>
            <person name="Pepin K.H."/>
            <person name="Mihindukulasuriya K.A."/>
            <person name="Fulton R."/>
            <person name="Fronick C."/>
            <person name="O'Laughlin M."/>
            <person name="Miner T."/>
            <person name="Herter B."/>
            <person name="Rosa B.A."/>
            <person name="Cordes M."/>
            <person name="Tomlinson C."/>
            <person name="Wollam A."/>
            <person name="Palsikar V.B."/>
            <person name="Mardis E.R."/>
            <person name="Wilson R.K."/>
        </authorList>
    </citation>
    <scope>NUCLEOTIDE SEQUENCE [LARGE SCALE GENOMIC DNA]</scope>
    <source>
        <strain evidence="5">DNF00896</strain>
    </source>
</reference>